<sequence length="127" mass="13333">MQASIKATILETRADNAGRLPTFDACEAASRDAPYTTGSSSGDFNGSNQENAMKQGIMKGVAIAVFAAAMSLSSTASAAAPNIACTASLEGRVVYTQSGSYRYYYQCRSTVWIFLRACPIGGGSCIY</sequence>
<organism evidence="1 2">
    <name type="scientific">Lysobacter hankyongensis</name>
    <dbReference type="NCBI Taxonomy" id="1176535"/>
    <lineage>
        <taxon>Bacteria</taxon>
        <taxon>Pseudomonadati</taxon>
        <taxon>Pseudomonadota</taxon>
        <taxon>Gammaproteobacteria</taxon>
        <taxon>Lysobacterales</taxon>
        <taxon>Lysobacteraceae</taxon>
        <taxon>Lysobacter</taxon>
    </lineage>
</organism>
<dbReference type="Proteomes" id="UP001499959">
    <property type="component" value="Unassembled WGS sequence"/>
</dbReference>
<gene>
    <name evidence="1" type="ORF">GCM10023307_10010</name>
</gene>
<comment type="caution">
    <text evidence="1">The sequence shown here is derived from an EMBL/GenBank/DDBJ whole genome shotgun (WGS) entry which is preliminary data.</text>
</comment>
<dbReference type="EMBL" id="BAABJE010000002">
    <property type="protein sequence ID" value="GAA4787015.1"/>
    <property type="molecule type" value="Genomic_DNA"/>
</dbReference>
<protein>
    <submittedName>
        <fullName evidence="1">Uncharacterized protein</fullName>
    </submittedName>
</protein>
<reference evidence="2" key="1">
    <citation type="journal article" date="2019" name="Int. J. Syst. Evol. Microbiol.">
        <title>The Global Catalogue of Microorganisms (GCM) 10K type strain sequencing project: providing services to taxonomists for standard genome sequencing and annotation.</title>
        <authorList>
            <consortium name="The Broad Institute Genomics Platform"/>
            <consortium name="The Broad Institute Genome Sequencing Center for Infectious Disease"/>
            <person name="Wu L."/>
            <person name="Ma J."/>
        </authorList>
    </citation>
    <scope>NUCLEOTIDE SEQUENCE [LARGE SCALE GENOMIC DNA]</scope>
    <source>
        <strain evidence="2">JCM 18204</strain>
    </source>
</reference>
<accession>A0ABP9AVY5</accession>
<evidence type="ECO:0000313" key="1">
    <source>
        <dbReference type="EMBL" id="GAA4787015.1"/>
    </source>
</evidence>
<proteinExistence type="predicted"/>
<keyword evidence="2" id="KW-1185">Reference proteome</keyword>
<name>A0ABP9AVY5_9GAMM</name>
<evidence type="ECO:0000313" key="2">
    <source>
        <dbReference type="Proteomes" id="UP001499959"/>
    </source>
</evidence>